<evidence type="ECO:0000313" key="1">
    <source>
        <dbReference type="EMBL" id="MCT2407688.1"/>
    </source>
</evidence>
<keyword evidence="2" id="KW-1185">Reference proteome</keyword>
<proteinExistence type="predicted"/>
<organism evidence="1 2">
    <name type="scientific">Chryseobacterium pyrolae</name>
    <dbReference type="NCBI Taxonomy" id="2987481"/>
    <lineage>
        <taxon>Bacteria</taxon>
        <taxon>Pseudomonadati</taxon>
        <taxon>Bacteroidota</taxon>
        <taxon>Flavobacteriia</taxon>
        <taxon>Flavobacteriales</taxon>
        <taxon>Weeksellaceae</taxon>
        <taxon>Chryseobacterium group</taxon>
        <taxon>Chryseobacterium</taxon>
    </lineage>
</organism>
<comment type="caution">
    <text evidence="1">The sequence shown here is derived from an EMBL/GenBank/DDBJ whole genome shotgun (WGS) entry which is preliminary data.</text>
</comment>
<protein>
    <submittedName>
        <fullName evidence="1">Uncharacterized protein</fullName>
    </submittedName>
</protein>
<gene>
    <name evidence="1" type="ORF">NZD88_09080</name>
</gene>
<dbReference type="EMBL" id="JANZQH010000003">
    <property type="protein sequence ID" value="MCT2407688.1"/>
    <property type="molecule type" value="Genomic_DNA"/>
</dbReference>
<evidence type="ECO:0000313" key="2">
    <source>
        <dbReference type="Proteomes" id="UP001142057"/>
    </source>
</evidence>
<reference evidence="1" key="1">
    <citation type="submission" date="2022-08" db="EMBL/GenBank/DDBJ databases">
        <title>Chryseobacterium antibioticum,isolated from the rhizosphere soil of Pyrola in Tibet.</title>
        <authorList>
            <person name="Kan Y."/>
        </authorList>
    </citation>
    <scope>NUCLEOTIDE SEQUENCE</scope>
    <source>
        <strain evidence="1">Pc2-12</strain>
    </source>
</reference>
<dbReference type="Proteomes" id="UP001142057">
    <property type="component" value="Unassembled WGS sequence"/>
</dbReference>
<sequence>MLEEIKYSLFDFDDYNLNRNFEQSDNYVKYVYKNVIVFGTQENISVYYDIEDMRTTTKLQFINKYNTFKKFNNTHTAISYTKYLANVTTDIRYELYHYFMFKLKELDIQYKTLLFNTVNNYTIENMMLRCDISDLSIKDKKMKYNFVVIFKKDGKCDLSFYPENPVWDEGKGCPETNVDKIIEYILNLDVDNYEDIPLIES</sequence>
<name>A0ABT2IGB9_9FLAO</name>
<accession>A0ABT2IGB9</accession>
<dbReference type="RefSeq" id="WP_259828823.1">
    <property type="nucleotide sequence ID" value="NZ_JANZQH010000003.1"/>
</dbReference>